<dbReference type="EMBL" id="LSRX01000083">
    <property type="protein sequence ID" value="OLQ10159.1"/>
    <property type="molecule type" value="Genomic_DNA"/>
</dbReference>
<comment type="caution">
    <text evidence="2">The sequence shown here is derived from an EMBL/GenBank/DDBJ whole genome shotgun (WGS) entry which is preliminary data.</text>
</comment>
<keyword evidence="3" id="KW-1185">Reference proteome</keyword>
<dbReference type="InterPro" id="IPR049225">
    <property type="entry name" value="DUF6822"/>
</dbReference>
<feature type="compositionally biased region" description="Basic and acidic residues" evidence="1">
    <location>
        <begin position="267"/>
        <end position="278"/>
    </location>
</feature>
<feature type="region of interest" description="Disordered" evidence="1">
    <location>
        <begin position="264"/>
        <end position="329"/>
    </location>
</feature>
<name>A0A1Q9ERW5_SYMMI</name>
<organism evidence="2 3">
    <name type="scientific">Symbiodinium microadriaticum</name>
    <name type="common">Dinoflagellate</name>
    <name type="synonym">Zooxanthella microadriatica</name>
    <dbReference type="NCBI Taxonomy" id="2951"/>
    <lineage>
        <taxon>Eukaryota</taxon>
        <taxon>Sar</taxon>
        <taxon>Alveolata</taxon>
        <taxon>Dinophyceae</taxon>
        <taxon>Suessiales</taxon>
        <taxon>Symbiodiniaceae</taxon>
        <taxon>Symbiodinium</taxon>
    </lineage>
</organism>
<evidence type="ECO:0000313" key="2">
    <source>
        <dbReference type="EMBL" id="OLQ10159.1"/>
    </source>
</evidence>
<protein>
    <submittedName>
        <fullName evidence="2">Uncharacterized protein</fullName>
    </submittedName>
</protein>
<feature type="region of interest" description="Disordered" evidence="1">
    <location>
        <begin position="764"/>
        <end position="806"/>
    </location>
</feature>
<evidence type="ECO:0000256" key="1">
    <source>
        <dbReference type="SAM" id="MobiDB-lite"/>
    </source>
</evidence>
<gene>
    <name evidence="2" type="ORF">AK812_SmicGene6189</name>
</gene>
<dbReference type="OrthoDB" id="437373at2759"/>
<evidence type="ECO:0000313" key="3">
    <source>
        <dbReference type="Proteomes" id="UP000186817"/>
    </source>
</evidence>
<dbReference type="Gene3D" id="3.40.50.12550">
    <property type="entry name" value="Ubiquitin-activating enzyme E1, inactive adenylation domain, subdomain 2"/>
    <property type="match status" value="1"/>
</dbReference>
<reference evidence="2 3" key="1">
    <citation type="submission" date="2016-02" db="EMBL/GenBank/DDBJ databases">
        <title>Genome analysis of coral dinoflagellate symbionts highlights evolutionary adaptations to a symbiotic lifestyle.</title>
        <authorList>
            <person name="Aranda M."/>
            <person name="Li Y."/>
            <person name="Liew Y.J."/>
            <person name="Baumgarten S."/>
            <person name="Simakov O."/>
            <person name="Wilson M."/>
            <person name="Piel J."/>
            <person name="Ashoor H."/>
            <person name="Bougouffa S."/>
            <person name="Bajic V.B."/>
            <person name="Ryu T."/>
            <person name="Ravasi T."/>
            <person name="Bayer T."/>
            <person name="Micklem G."/>
            <person name="Kim H."/>
            <person name="Bhak J."/>
            <person name="Lajeunesse T.C."/>
            <person name="Voolstra C.R."/>
        </authorList>
    </citation>
    <scope>NUCLEOTIDE SEQUENCE [LARGE SCALE GENOMIC DNA]</scope>
    <source>
        <strain evidence="2 3">CCMP2467</strain>
    </source>
</reference>
<dbReference type="Proteomes" id="UP000186817">
    <property type="component" value="Unassembled WGS sequence"/>
</dbReference>
<accession>A0A1Q9ERW5</accession>
<dbReference type="Pfam" id="PF20708">
    <property type="entry name" value="DUF6822"/>
    <property type="match status" value="1"/>
</dbReference>
<dbReference type="AlphaFoldDB" id="A0A1Q9ERW5"/>
<proteinExistence type="predicted"/>
<sequence length="1066" mass="115357">MSMARSEEMAGRGYGAVVATELLPRATLVALNEAARAQGAAFVLAVNLGVTATIFSDFGPKHVITDEDGEPTQMLAVSAAEVLEVSGIVKVEGKKEGEKVLVLTLASDHGMQDGDSVALDDMRGDLNSFNARQLKVRRFGVVSPSDAKVDLKDVAVKEMLKSSTGEVLSNFQRQYDHYKSEFDAAGTEGKFKQREITLFNRLVLDVEDAELPAFTVLLMEQESSRLHDMSTFGHNHSNFVASIMELALGMPESRLLAARCLVGGGRGRADDRDRRTDLSRVNSRLAPTLGPRGRTVAERASGSDGPRSVGTEPRGGTRAGGGDSGGASPLQEGHAVDAWRFLLGLDVESFEAGVDVVASGGQLLPEYARAMITETIANYDHNDRMIMTLAFVRFLRMLMAEVMLAFERGVTASAARERDEILVDVRVEEDDDGGDRGDGTSLMQRSLARQFAAHACVEEENDGGGSGDGTSLMQRTLTGQFAAQTNGWTRVLQGLQDELGGQQAPLRNANTAGLMARLNTATDIPQECREPLLALFVGMQDPDCCQTAVGDIGWQVAWWGRVITAMQMVHCQTAVGDIGWQVAWWGRVITAMQMVQTQLVDPETLQDTPTAEELEQMAADEREVRDARARENVERGQQEAKHELEEEEFLAYQVGLLESGHPSAAESCANPLESGTQPARLSAQEFRQWEDWEWHNLMTEPPRQRRRLALVATVSGGPSSSGPWLSRSIRIPCSQNAHGVGVRLDMRFEQEVCPDDVETVVLPGRSAPADGQDGTGSGGDSCEAMHGSQNASSPGCLDHTAGARPLPEVDPRAGMQEVVQPSDQLVQDEAAAQDEALSKVSWDDYESLYDQWKQGLVGEAFVVQVGGAGLLDLMQAQYVLDVEESQGSTMLQGSGVATWSGYTSGGLVNSVKPAVTKEYQTFEHSLVYTPNPQMLDQEAWHEGAGCWVQLAISAALQFRDEQGRWPAEADGGSLATMVKAISEEQRSKKLPSSNILLERASMPTCPSPPSCREVLRAVSRSQVPPCQDGKGAVHFSQDIRRSVALGLSPWGRCDPASGKGCRERAP</sequence>